<dbReference type="AlphaFoldDB" id="A0A1C7M132"/>
<keyword evidence="2" id="KW-0812">Transmembrane</keyword>
<dbReference type="OrthoDB" id="10253869at2759"/>
<dbReference type="EMBL" id="LUGG01000013">
    <property type="protein sequence ID" value="OBZ70635.1"/>
    <property type="molecule type" value="Genomic_DNA"/>
</dbReference>
<evidence type="ECO:0000256" key="1">
    <source>
        <dbReference type="ARBA" id="ARBA00006432"/>
    </source>
</evidence>
<dbReference type="InterPro" id="IPR000873">
    <property type="entry name" value="AMP-dep_synth/lig_dom"/>
</dbReference>
<evidence type="ECO:0000259" key="4">
    <source>
        <dbReference type="Pfam" id="PF16177"/>
    </source>
</evidence>
<dbReference type="GO" id="GO:0006629">
    <property type="term" value="P:lipid metabolic process"/>
    <property type="evidence" value="ECO:0007669"/>
    <property type="project" value="InterPro"/>
</dbReference>
<proteinExistence type="inferred from homology"/>
<dbReference type="NCBIfam" id="TIGR01217">
    <property type="entry name" value="ac_ac_CoA_syn"/>
    <property type="match status" value="1"/>
</dbReference>
<dbReference type="SUPFAM" id="SSF56801">
    <property type="entry name" value="Acetyl-CoA synthetase-like"/>
    <property type="match status" value="1"/>
</dbReference>
<dbReference type="Gene3D" id="3.30.300.30">
    <property type="match status" value="1"/>
</dbReference>
<feature type="transmembrane region" description="Helical" evidence="2">
    <location>
        <begin position="167"/>
        <end position="188"/>
    </location>
</feature>
<dbReference type="InterPro" id="IPR020845">
    <property type="entry name" value="AMP-binding_CS"/>
</dbReference>
<dbReference type="Proteomes" id="UP000092993">
    <property type="component" value="Unassembled WGS sequence"/>
</dbReference>
<dbReference type="InterPro" id="IPR042099">
    <property type="entry name" value="ANL_N_sf"/>
</dbReference>
<dbReference type="InterPro" id="IPR005914">
    <property type="entry name" value="Acac_CoA_synth"/>
</dbReference>
<protein>
    <submittedName>
        <fullName evidence="5">Acetoacetyl-CoA synthetase</fullName>
    </submittedName>
</protein>
<gene>
    <name evidence="5" type="primary">Aacs</name>
    <name evidence="5" type="ORF">A0H81_09196</name>
</gene>
<evidence type="ECO:0000313" key="6">
    <source>
        <dbReference type="Proteomes" id="UP000092993"/>
    </source>
</evidence>
<dbReference type="InterPro" id="IPR045851">
    <property type="entry name" value="AMP-bd_C_sf"/>
</dbReference>
<dbReference type="NCBIfam" id="NF002937">
    <property type="entry name" value="PRK03584.1"/>
    <property type="match status" value="1"/>
</dbReference>
<evidence type="ECO:0000256" key="2">
    <source>
        <dbReference type="SAM" id="Phobius"/>
    </source>
</evidence>
<dbReference type="PANTHER" id="PTHR42921">
    <property type="entry name" value="ACETOACETYL-COA SYNTHETASE"/>
    <property type="match status" value="1"/>
</dbReference>
<keyword evidence="2" id="KW-0472">Membrane</keyword>
<name>A0A1C7M132_GRIFR</name>
<feature type="domain" description="AMP-dependent synthetase/ligase" evidence="3">
    <location>
        <begin position="102"/>
        <end position="522"/>
    </location>
</feature>
<dbReference type="Gene3D" id="3.40.50.12780">
    <property type="entry name" value="N-terminal domain of ligase-like"/>
    <property type="match status" value="1"/>
</dbReference>
<accession>A0A1C7M132</accession>
<dbReference type="STRING" id="5627.A0A1C7M132"/>
<keyword evidence="6" id="KW-1185">Reference proteome</keyword>
<dbReference type="PROSITE" id="PS00455">
    <property type="entry name" value="AMP_BINDING"/>
    <property type="match status" value="1"/>
</dbReference>
<keyword evidence="2" id="KW-1133">Transmembrane helix</keyword>
<reference evidence="5 6" key="1">
    <citation type="submission" date="2016-03" db="EMBL/GenBank/DDBJ databases">
        <title>Whole genome sequencing of Grifola frondosa 9006-11.</title>
        <authorList>
            <person name="Min B."/>
            <person name="Park H."/>
            <person name="Kim J.-G."/>
            <person name="Cho H."/>
            <person name="Oh Y.-L."/>
            <person name="Kong W.-S."/>
            <person name="Choi I.-G."/>
        </authorList>
    </citation>
    <scope>NUCLEOTIDE SEQUENCE [LARGE SCALE GENOMIC DNA]</scope>
    <source>
        <strain evidence="5 6">9006-11</strain>
    </source>
</reference>
<evidence type="ECO:0000313" key="5">
    <source>
        <dbReference type="EMBL" id="OBZ70635.1"/>
    </source>
</evidence>
<comment type="similarity">
    <text evidence="1">Belongs to the ATP-dependent AMP-binding enzyme family.</text>
</comment>
<dbReference type="OMA" id="GWMMWPF"/>
<dbReference type="Pfam" id="PF00501">
    <property type="entry name" value="AMP-binding"/>
    <property type="match status" value="1"/>
</dbReference>
<dbReference type="GO" id="GO:0030729">
    <property type="term" value="F:acetoacetate-CoA ligase activity"/>
    <property type="evidence" value="ECO:0007669"/>
    <property type="project" value="InterPro"/>
</dbReference>
<organism evidence="5 6">
    <name type="scientific">Grifola frondosa</name>
    <name type="common">Maitake</name>
    <name type="synonym">Polyporus frondosus</name>
    <dbReference type="NCBI Taxonomy" id="5627"/>
    <lineage>
        <taxon>Eukaryota</taxon>
        <taxon>Fungi</taxon>
        <taxon>Dikarya</taxon>
        <taxon>Basidiomycota</taxon>
        <taxon>Agaricomycotina</taxon>
        <taxon>Agaricomycetes</taxon>
        <taxon>Polyporales</taxon>
        <taxon>Grifolaceae</taxon>
        <taxon>Grifola</taxon>
    </lineage>
</organism>
<dbReference type="Pfam" id="PF16177">
    <property type="entry name" value="ACAS_N"/>
    <property type="match status" value="1"/>
</dbReference>
<evidence type="ECO:0000259" key="3">
    <source>
        <dbReference type="Pfam" id="PF00501"/>
    </source>
</evidence>
<feature type="domain" description="Acetyl-coenzyme A synthetase N-terminal" evidence="4">
    <location>
        <begin position="41"/>
        <end position="95"/>
    </location>
</feature>
<dbReference type="InterPro" id="IPR032387">
    <property type="entry name" value="ACAS_N"/>
</dbReference>
<comment type="caution">
    <text evidence="5">The sequence shown here is derived from an EMBL/GenBank/DDBJ whole genome shotgun (WGS) entry which is preliminary data.</text>
</comment>
<dbReference type="PANTHER" id="PTHR42921:SF4">
    <property type="entry name" value="ACETOACETYL-COA SYNTHASE (AFU_ORTHOLOGUE AFUA_8G04770)"/>
    <property type="match status" value="1"/>
</dbReference>
<sequence length="717" mass="79425">MQSPLAQPKPIWTPAFPARTSLDTFRRMINRKHGLNLRDFHDLHKYSVEDYTFWKDLWEYLGIVYSVPPEKIIEEGRMKEIPTWFPGARLNYAQNLLLRDDDAIACTGARETGDIVHHSFRELRQMVRQMAAAMRVNGVQTGDRVAGMSIVNSIYLLLMILSASKAIVTNSVTAVVIVLAAASIGALFSSTATDMGTQGILDRYRQIQPKLVFSETEVVYSGKTIDLLPRVEEVARDLVSGGLQSIILLPSVKSGKEITGPRTARIPNSISLSAFLASGDNRELVFEQLPFNHPLYILYSSGTSGPPKCIVHCAGGVLLKDKNELAVGYSLNRDDTYFQYTTTGWMMWQLMLHGLSCGARTILYDGSPFYPDVRDFLKFISDQGVTVMGTSPRFLSEVQGRGIEPSKLANFDCLRVLSSTGAVLTAPMFEWAQQAFNPNVHLVSVSGGTDVCSACEPFVPLSLAPQAHRNPNKVVGGVSTQPVYAGEIQGKTLGMKVEIFDPDGKNIEDTGMPGELVCTRPHPSLPLGFWGDESGEKLRKSYYEMYPGVWRQGDFIVKNPKTQGFMILGRSDGVLNPSGVRFGSAEIYSIMEQFTHAVDDSLCIGQRRRQDRDERVLLFLKMRAGHAFGSTLTESIRSAIRKGLSPRHVPAYIFEVEDIPYTVNNKKIEIAVKQIVSGSTIAPSGTVANPESLKLYYKYRELENLVGEKEAQAKAKL</sequence>